<name>A0A9Q1KHL3_9CARY</name>
<dbReference type="Proteomes" id="UP001153076">
    <property type="component" value="Unassembled WGS sequence"/>
</dbReference>
<organism evidence="1 2">
    <name type="scientific">Carnegiea gigantea</name>
    <dbReference type="NCBI Taxonomy" id="171969"/>
    <lineage>
        <taxon>Eukaryota</taxon>
        <taxon>Viridiplantae</taxon>
        <taxon>Streptophyta</taxon>
        <taxon>Embryophyta</taxon>
        <taxon>Tracheophyta</taxon>
        <taxon>Spermatophyta</taxon>
        <taxon>Magnoliopsida</taxon>
        <taxon>eudicotyledons</taxon>
        <taxon>Gunneridae</taxon>
        <taxon>Pentapetalae</taxon>
        <taxon>Caryophyllales</taxon>
        <taxon>Cactineae</taxon>
        <taxon>Cactaceae</taxon>
        <taxon>Cactoideae</taxon>
        <taxon>Echinocereeae</taxon>
        <taxon>Carnegiea</taxon>
    </lineage>
</organism>
<accession>A0A9Q1KHL3</accession>
<evidence type="ECO:0000313" key="2">
    <source>
        <dbReference type="Proteomes" id="UP001153076"/>
    </source>
</evidence>
<proteinExistence type="predicted"/>
<dbReference type="AlphaFoldDB" id="A0A9Q1KHL3"/>
<protein>
    <submittedName>
        <fullName evidence="1">Uncharacterized protein</fullName>
    </submittedName>
</protein>
<comment type="caution">
    <text evidence="1">The sequence shown here is derived from an EMBL/GenBank/DDBJ whole genome shotgun (WGS) entry which is preliminary data.</text>
</comment>
<keyword evidence="2" id="KW-1185">Reference proteome</keyword>
<dbReference type="EMBL" id="JAKOGI010000096">
    <property type="protein sequence ID" value="KAJ8444521.1"/>
    <property type="molecule type" value="Genomic_DNA"/>
</dbReference>
<sequence length="163" mass="17593">MEDHIDFSVEIRILDVERCEDGESMCPMTLVGGKYAEYDKSEGDLMERRRWSCLAPKILVSSRLARVPASSSGAECGIVSKEGRTFESGSSSSSGVDLSDANISVELDLGKGSITATASPAVLYPKINLNKKRKSYSNIDPSIELVTAVAHLYEVAGTVVCLR</sequence>
<reference evidence="1" key="1">
    <citation type="submission" date="2022-04" db="EMBL/GenBank/DDBJ databases">
        <title>Carnegiea gigantea Genome sequencing and assembly v2.</title>
        <authorList>
            <person name="Copetti D."/>
            <person name="Sanderson M.J."/>
            <person name="Burquez A."/>
            <person name="Wojciechowski M.F."/>
        </authorList>
    </citation>
    <scope>NUCLEOTIDE SEQUENCE</scope>
    <source>
        <strain evidence="1">SGP5-SGP5p</strain>
        <tissue evidence="1">Aerial part</tissue>
    </source>
</reference>
<gene>
    <name evidence="1" type="ORF">Cgig2_028336</name>
</gene>
<evidence type="ECO:0000313" key="1">
    <source>
        <dbReference type="EMBL" id="KAJ8444521.1"/>
    </source>
</evidence>